<sequence>MPNYQVVSKTHHTTKRWQRFASYQFAASDAVASLVVKELPSAVMHLPIGFIAADQTFSLVAMQGLAPGKNLLVAPDGRWLAGYVPAAYRSFPFALANTENGQQVLCIDEESGLLSDAEGELFFNDDGTPSKSVADVLNFLEHVQANREATVRICAVLQKHDLIQPWPIKVKTESGERNIEGLHRIDEAALNTLPEEAFAELRKTGALPVAYCQLLSMQHLAKLGKLAQAHAQAQTAPAAAPNGELDLEFLKNDGNISFGNIH</sequence>
<dbReference type="STRING" id="44576.SAMN05421881_102913"/>
<dbReference type="Pfam" id="PF07277">
    <property type="entry name" value="SapC"/>
    <property type="match status" value="1"/>
</dbReference>
<proteinExistence type="predicted"/>
<keyword evidence="2" id="KW-1185">Reference proteome</keyword>
<evidence type="ECO:0000313" key="1">
    <source>
        <dbReference type="EMBL" id="SDY32539.1"/>
    </source>
</evidence>
<evidence type="ECO:0000313" key="2">
    <source>
        <dbReference type="Proteomes" id="UP000198640"/>
    </source>
</evidence>
<dbReference type="Proteomes" id="UP000198640">
    <property type="component" value="Unassembled WGS sequence"/>
</dbReference>
<protein>
    <submittedName>
        <fullName evidence="1">SapC protein</fullName>
    </submittedName>
</protein>
<dbReference type="InterPro" id="IPR010836">
    <property type="entry name" value="SapC"/>
</dbReference>
<dbReference type="AlphaFoldDB" id="A0A1H3IZ15"/>
<gene>
    <name evidence="1" type="ORF">SAMN05421881_102913</name>
</gene>
<reference evidence="1 2" key="1">
    <citation type="submission" date="2016-10" db="EMBL/GenBank/DDBJ databases">
        <authorList>
            <person name="de Groot N.N."/>
        </authorList>
    </citation>
    <scope>NUCLEOTIDE SEQUENCE [LARGE SCALE GENOMIC DNA]</scope>
    <source>
        <strain evidence="1 2">Nm1</strain>
    </source>
</reference>
<name>A0A1H3IZ15_9PROT</name>
<dbReference type="OrthoDB" id="9806524at2"/>
<accession>A0A1H3IZ15</accession>
<dbReference type="EMBL" id="FNOY01000029">
    <property type="protein sequence ID" value="SDY32539.1"/>
    <property type="molecule type" value="Genomic_DNA"/>
</dbReference>
<organism evidence="1 2">
    <name type="scientific">Nitrosomonas halophila</name>
    <dbReference type="NCBI Taxonomy" id="44576"/>
    <lineage>
        <taxon>Bacteria</taxon>
        <taxon>Pseudomonadati</taxon>
        <taxon>Pseudomonadota</taxon>
        <taxon>Betaproteobacteria</taxon>
        <taxon>Nitrosomonadales</taxon>
        <taxon>Nitrosomonadaceae</taxon>
        <taxon>Nitrosomonas</taxon>
    </lineage>
</organism>
<dbReference type="RefSeq" id="WP_090414088.1">
    <property type="nucleotide sequence ID" value="NZ_FNOY01000029.1"/>
</dbReference>